<dbReference type="SUPFAM" id="SSF53187">
    <property type="entry name" value="Zn-dependent exopeptidases"/>
    <property type="match status" value="1"/>
</dbReference>
<reference evidence="12 13" key="1">
    <citation type="submission" date="2022-12" db="EMBL/GenBank/DDBJ databases">
        <title>Chromosome-level genome of Tegillarca granosa.</title>
        <authorList>
            <person name="Kim J."/>
        </authorList>
    </citation>
    <scope>NUCLEOTIDE SEQUENCE [LARGE SCALE GENOMIC DNA]</scope>
    <source>
        <strain evidence="12">Teg-2019</strain>
        <tissue evidence="12">Adductor muscle</tissue>
    </source>
</reference>
<feature type="signal peptide" evidence="10">
    <location>
        <begin position="1"/>
        <end position="21"/>
    </location>
</feature>
<organism evidence="12 13">
    <name type="scientific">Tegillarca granosa</name>
    <name type="common">Malaysian cockle</name>
    <name type="synonym">Anadara granosa</name>
    <dbReference type="NCBI Taxonomy" id="220873"/>
    <lineage>
        <taxon>Eukaryota</taxon>
        <taxon>Metazoa</taxon>
        <taxon>Spiralia</taxon>
        <taxon>Lophotrochozoa</taxon>
        <taxon>Mollusca</taxon>
        <taxon>Bivalvia</taxon>
        <taxon>Autobranchia</taxon>
        <taxon>Pteriomorphia</taxon>
        <taxon>Arcoida</taxon>
        <taxon>Arcoidea</taxon>
        <taxon>Arcidae</taxon>
        <taxon>Tegillarca</taxon>
    </lineage>
</organism>
<dbReference type="PANTHER" id="PTHR21092:SF0">
    <property type="entry name" value="NICASTRIN"/>
    <property type="match status" value="1"/>
</dbReference>
<evidence type="ECO:0000313" key="13">
    <source>
        <dbReference type="Proteomes" id="UP001217089"/>
    </source>
</evidence>
<feature type="chain" id="PRO_5046503772" description="Nicastrin" evidence="10">
    <location>
        <begin position="22"/>
        <end position="719"/>
    </location>
</feature>
<evidence type="ECO:0000256" key="4">
    <source>
        <dbReference type="ARBA" id="ARBA00022692"/>
    </source>
</evidence>
<evidence type="ECO:0000256" key="5">
    <source>
        <dbReference type="ARBA" id="ARBA00022729"/>
    </source>
</evidence>
<dbReference type="InterPro" id="IPR041084">
    <property type="entry name" value="Ncstrn_small"/>
</dbReference>
<keyword evidence="8" id="KW-0472">Membrane</keyword>
<comment type="similarity">
    <text evidence="2">Belongs to the nicastrin family.</text>
</comment>
<evidence type="ECO:0000259" key="11">
    <source>
        <dbReference type="Pfam" id="PF18266"/>
    </source>
</evidence>
<evidence type="ECO:0000313" key="12">
    <source>
        <dbReference type="EMBL" id="KAJ8316460.1"/>
    </source>
</evidence>
<dbReference type="Pfam" id="PF18266">
    <property type="entry name" value="Ncstrn_small"/>
    <property type="match status" value="1"/>
</dbReference>
<gene>
    <name evidence="12" type="ORF">KUTeg_006474</name>
</gene>
<keyword evidence="5 10" id="KW-0732">Signal</keyword>
<evidence type="ECO:0000256" key="9">
    <source>
        <dbReference type="ARBA" id="ARBA00023180"/>
    </source>
</evidence>
<dbReference type="InterPro" id="IPR008710">
    <property type="entry name" value="Nicastrin"/>
</dbReference>
<dbReference type="Gene3D" id="3.40.630.10">
    <property type="entry name" value="Zn peptidases"/>
    <property type="match status" value="1"/>
</dbReference>
<feature type="domain" description="Nicastrin small lobe" evidence="11">
    <location>
        <begin position="35"/>
        <end position="198"/>
    </location>
</feature>
<keyword evidence="9" id="KW-0325">Glycoprotein</keyword>
<comment type="caution">
    <text evidence="12">The sequence shown here is derived from an EMBL/GenBank/DDBJ whole genome shotgun (WGS) entry which is preliminary data.</text>
</comment>
<name>A0ABQ9FGN7_TEGGR</name>
<evidence type="ECO:0000256" key="8">
    <source>
        <dbReference type="ARBA" id="ARBA00023136"/>
    </source>
</evidence>
<comment type="subcellular location">
    <subcellularLocation>
        <location evidence="1">Membrane</location>
        <topology evidence="1">Single-pass type I membrane protein</topology>
    </subcellularLocation>
</comment>
<protein>
    <recommendedName>
        <fullName evidence="3">Nicastrin</fullName>
    </recommendedName>
</protein>
<evidence type="ECO:0000256" key="2">
    <source>
        <dbReference type="ARBA" id="ARBA00007717"/>
    </source>
</evidence>
<dbReference type="Proteomes" id="UP001217089">
    <property type="component" value="Unassembled WGS sequence"/>
</dbReference>
<evidence type="ECO:0000256" key="6">
    <source>
        <dbReference type="ARBA" id="ARBA00022976"/>
    </source>
</evidence>
<dbReference type="Pfam" id="PF05450">
    <property type="entry name" value="Nicastrin"/>
    <property type="match status" value="1"/>
</dbReference>
<accession>A0ABQ9FGN7</accession>
<keyword evidence="7" id="KW-1133">Transmembrane helix</keyword>
<keyword evidence="4" id="KW-0812">Transmembrane</keyword>
<keyword evidence="13" id="KW-1185">Reference proteome</keyword>
<evidence type="ECO:0000256" key="10">
    <source>
        <dbReference type="SAM" id="SignalP"/>
    </source>
</evidence>
<sequence length="719" mass="81070">MGRKILLFHNVILFYVGIVICTRTSKKIYFDVDAEENGNVGVVHYVKDDSDFDWVVNNGPHHPYVVLLGSLEFNLKNVTLLKNSGRVNGIMVIHVVENETLTPFPEEGFSPDSSCPNDGYGLYNDDSEFGHCKTVAWNHNGTNLMYQDFNIPIFVLTNQTEVDFLINDCYEKFNKPTENGTARDYPLCAAELKDRMSGAKDSPTCMRRTNVATNLNPDTYCDPLGDKNVAATIKEVNSSEPYPNNSVIIAAARLDSFSLFENIYPSADNHVTGIVGLLAAAEALGKMKPAIKSKTGSKDILFAFFNGEAFDYIGSSRMIYEMEKGDFPAKKRGNPNELTLHKITLDHVSHFIEVNQLGYRDKDSLWIHSDPHSRQSGNISAEIDKMISTIKRISSDVGVKMDSVWSKQPLPPASVQRFLMKKTIPSIVITDHEGHYTNKYYNSRFDIAREINATTPSSNESDTYDIISEQARLLTKVSTSLAGFLFELSTGDPPPDVLEADVNQVNHMLHCFLVTRKCELFRQILPASDMKALEQSSDPYPFYVSVDSVSNHVTKITKHLLSLYLGDTVNVTEESNCKKSDDKDFVYQYVWMQGPKVANSTTRKGICKKTTANTSLAKSPAFDITDYDWNSGKYSTWTESSWNTISVRIFLVPSPRMQLLVYNIGNIPLKEKFLKFPKFIWPQITQQPNFTPITNYDSQLWRDIIVAVIITSVWMQQKS</sequence>
<dbReference type="EMBL" id="JARBDR010000328">
    <property type="protein sequence ID" value="KAJ8316460.1"/>
    <property type="molecule type" value="Genomic_DNA"/>
</dbReference>
<evidence type="ECO:0000256" key="7">
    <source>
        <dbReference type="ARBA" id="ARBA00022989"/>
    </source>
</evidence>
<evidence type="ECO:0000256" key="1">
    <source>
        <dbReference type="ARBA" id="ARBA00004479"/>
    </source>
</evidence>
<dbReference type="PANTHER" id="PTHR21092">
    <property type="entry name" value="NICASTRIN"/>
    <property type="match status" value="1"/>
</dbReference>
<proteinExistence type="inferred from homology"/>
<keyword evidence="6" id="KW-0914">Notch signaling pathway</keyword>
<evidence type="ECO:0000256" key="3">
    <source>
        <dbReference type="ARBA" id="ARBA00015303"/>
    </source>
</evidence>